<dbReference type="PRINTS" id="PR00080">
    <property type="entry name" value="SDRFAMILY"/>
</dbReference>
<dbReference type="PANTHER" id="PTHR24320">
    <property type="entry name" value="RETINOL DEHYDROGENASE"/>
    <property type="match status" value="1"/>
</dbReference>
<dbReference type="OrthoDB" id="191139at2759"/>
<dbReference type="EMBL" id="BNJQ01000016">
    <property type="protein sequence ID" value="GHP07259.1"/>
    <property type="molecule type" value="Genomic_DNA"/>
</dbReference>
<gene>
    <name evidence="5" type="ORF">PPROV_000600000</name>
</gene>
<dbReference type="Gene3D" id="3.40.50.720">
    <property type="entry name" value="NAD(P)-binding Rossmann-like Domain"/>
    <property type="match status" value="1"/>
</dbReference>
<dbReference type="SUPFAM" id="SSF51735">
    <property type="entry name" value="NAD(P)-binding Rossmann-fold domains"/>
    <property type="match status" value="1"/>
</dbReference>
<keyword evidence="3" id="KW-0560">Oxidoreductase</keyword>
<evidence type="ECO:0000256" key="4">
    <source>
        <dbReference type="RuleBase" id="RU000363"/>
    </source>
</evidence>
<evidence type="ECO:0000313" key="5">
    <source>
        <dbReference type="EMBL" id="GHP07259.1"/>
    </source>
</evidence>
<dbReference type="Pfam" id="PF00106">
    <property type="entry name" value="adh_short"/>
    <property type="match status" value="2"/>
</dbReference>
<evidence type="ECO:0000256" key="1">
    <source>
        <dbReference type="ARBA" id="ARBA00006484"/>
    </source>
</evidence>
<evidence type="ECO:0000313" key="6">
    <source>
        <dbReference type="Proteomes" id="UP000660262"/>
    </source>
</evidence>
<name>A0A830HQG7_9CHLO</name>
<sequence length="359" mass="38679">MMVASTVRYQAFGVRTCTRTLRYNRRTAAAAAATQTGETKKVALVTGGSGGIGASTVRNLVEKNYTVVIAARSKTKATSAADQVRESVPDADVRIADLDLASFASVRACADNILDEYERLDVVCNNAGIMALPSRELSVDGCEMQMQVNHLGHFVLMEKLYPLLKATADASGEPARIVNVSSVAHNFASTSFPVTDVNLAEPGAYGALGWTAYGNSKLANILFTKELHRRLRKAGVSNVLVNAVHPGVVDSELPRNLSINFYPLLRILGQLITNDEGARGQTRLCLGSAPFETVSGAYIAEMASQGKKGEHELFDSSAQSNDLGLQRAFWDESCRLTGSKWNVLEASTQTEQQLSEMNV</sequence>
<organism evidence="5 6">
    <name type="scientific">Pycnococcus provasolii</name>
    <dbReference type="NCBI Taxonomy" id="41880"/>
    <lineage>
        <taxon>Eukaryota</taxon>
        <taxon>Viridiplantae</taxon>
        <taxon>Chlorophyta</taxon>
        <taxon>Pseudoscourfieldiophyceae</taxon>
        <taxon>Pseudoscourfieldiales</taxon>
        <taxon>Pycnococcaceae</taxon>
        <taxon>Pycnococcus</taxon>
    </lineage>
</organism>
<protein>
    <recommendedName>
        <fullName evidence="7">Protochlorophyllide reductase</fullName>
    </recommendedName>
</protein>
<dbReference type="InterPro" id="IPR002347">
    <property type="entry name" value="SDR_fam"/>
</dbReference>
<reference evidence="5" key="1">
    <citation type="submission" date="2020-10" db="EMBL/GenBank/DDBJ databases">
        <title>Unveiling of a novel bifunctional photoreceptor, Dualchrome1, isolated from a cosmopolitan green alga.</title>
        <authorList>
            <person name="Suzuki S."/>
            <person name="Kawachi M."/>
        </authorList>
    </citation>
    <scope>NUCLEOTIDE SEQUENCE</scope>
    <source>
        <strain evidence="5">NIES 2893</strain>
    </source>
</reference>
<keyword evidence="2" id="KW-0521">NADP</keyword>
<evidence type="ECO:0008006" key="7">
    <source>
        <dbReference type="Google" id="ProtNLM"/>
    </source>
</evidence>
<dbReference type="PANTHER" id="PTHR24320:SF282">
    <property type="entry name" value="WW DOMAIN-CONTAINING OXIDOREDUCTASE"/>
    <property type="match status" value="1"/>
</dbReference>
<comment type="similarity">
    <text evidence="1 4">Belongs to the short-chain dehydrogenases/reductases (SDR) family.</text>
</comment>
<accession>A0A830HQG7</accession>
<proteinExistence type="inferred from homology"/>
<dbReference type="PRINTS" id="PR00081">
    <property type="entry name" value="GDHRDH"/>
</dbReference>
<keyword evidence="6" id="KW-1185">Reference proteome</keyword>
<dbReference type="AlphaFoldDB" id="A0A830HQG7"/>
<dbReference type="GO" id="GO:0016491">
    <property type="term" value="F:oxidoreductase activity"/>
    <property type="evidence" value="ECO:0007669"/>
    <property type="project" value="UniProtKB-KW"/>
</dbReference>
<evidence type="ECO:0000256" key="3">
    <source>
        <dbReference type="ARBA" id="ARBA00023002"/>
    </source>
</evidence>
<comment type="caution">
    <text evidence="5">The sequence shown here is derived from an EMBL/GenBank/DDBJ whole genome shotgun (WGS) entry which is preliminary data.</text>
</comment>
<dbReference type="Proteomes" id="UP000660262">
    <property type="component" value="Unassembled WGS sequence"/>
</dbReference>
<evidence type="ECO:0000256" key="2">
    <source>
        <dbReference type="ARBA" id="ARBA00022857"/>
    </source>
</evidence>
<dbReference type="InterPro" id="IPR036291">
    <property type="entry name" value="NAD(P)-bd_dom_sf"/>
</dbReference>